<gene>
    <name evidence="9" type="primary">chrA1_1</name>
    <name evidence="9" type="ORF">PIN31115_03250</name>
</gene>
<dbReference type="PANTHER" id="PTHR43663:SF1">
    <property type="entry name" value="CHROMATE TRANSPORTER"/>
    <property type="match status" value="1"/>
</dbReference>
<dbReference type="GO" id="GO:0015109">
    <property type="term" value="F:chromate transmembrane transporter activity"/>
    <property type="evidence" value="ECO:0007669"/>
    <property type="project" value="InterPro"/>
</dbReference>
<dbReference type="AlphaFoldDB" id="A0A5E4WJF9"/>
<evidence type="ECO:0000256" key="7">
    <source>
        <dbReference type="SAM" id="MobiDB-lite"/>
    </source>
</evidence>
<protein>
    <submittedName>
        <fullName evidence="9">Chromate transport protein</fullName>
    </submittedName>
</protein>
<organism evidence="9 10">
    <name type="scientific">Pandoraea iniqua</name>
    <dbReference type="NCBI Taxonomy" id="2508288"/>
    <lineage>
        <taxon>Bacteria</taxon>
        <taxon>Pseudomonadati</taxon>
        <taxon>Pseudomonadota</taxon>
        <taxon>Betaproteobacteria</taxon>
        <taxon>Burkholderiales</taxon>
        <taxon>Burkholderiaceae</taxon>
        <taxon>Pandoraea</taxon>
    </lineage>
</organism>
<comment type="similarity">
    <text evidence="2">Belongs to the chromate ion transporter (CHR) (TC 2.A.51) family.</text>
</comment>
<evidence type="ECO:0000256" key="4">
    <source>
        <dbReference type="ARBA" id="ARBA00022692"/>
    </source>
</evidence>
<feature type="transmembrane region" description="Helical" evidence="8">
    <location>
        <begin position="109"/>
        <end position="131"/>
    </location>
</feature>
<dbReference type="Proteomes" id="UP000333828">
    <property type="component" value="Unassembled WGS sequence"/>
</dbReference>
<evidence type="ECO:0000256" key="3">
    <source>
        <dbReference type="ARBA" id="ARBA00022475"/>
    </source>
</evidence>
<evidence type="ECO:0000256" key="8">
    <source>
        <dbReference type="SAM" id="Phobius"/>
    </source>
</evidence>
<keyword evidence="6 8" id="KW-0472">Membrane</keyword>
<dbReference type="InterPro" id="IPR003370">
    <property type="entry name" value="Chromate_transpt"/>
</dbReference>
<feature type="transmembrane region" description="Helical" evidence="8">
    <location>
        <begin position="143"/>
        <end position="160"/>
    </location>
</feature>
<evidence type="ECO:0000313" key="9">
    <source>
        <dbReference type="EMBL" id="VVE23196.1"/>
    </source>
</evidence>
<feature type="transmembrane region" description="Helical" evidence="8">
    <location>
        <begin position="42"/>
        <end position="60"/>
    </location>
</feature>
<dbReference type="Pfam" id="PF02417">
    <property type="entry name" value="Chromate_transp"/>
    <property type="match status" value="1"/>
</dbReference>
<keyword evidence="4 8" id="KW-0812">Transmembrane</keyword>
<dbReference type="PANTHER" id="PTHR43663">
    <property type="entry name" value="CHROMATE TRANSPORT PROTEIN-RELATED"/>
    <property type="match status" value="1"/>
</dbReference>
<evidence type="ECO:0000256" key="6">
    <source>
        <dbReference type="ARBA" id="ARBA00023136"/>
    </source>
</evidence>
<name>A0A5E4WJF9_9BURK</name>
<proteinExistence type="inferred from homology"/>
<dbReference type="RefSeq" id="WP_150684890.1">
    <property type="nucleotide sequence ID" value="NZ_CABPSI010000003.1"/>
</dbReference>
<feature type="compositionally biased region" description="Pro residues" evidence="7">
    <location>
        <begin position="14"/>
        <end position="23"/>
    </location>
</feature>
<dbReference type="GO" id="GO:0005886">
    <property type="term" value="C:plasma membrane"/>
    <property type="evidence" value="ECO:0007669"/>
    <property type="project" value="UniProtKB-SubCell"/>
</dbReference>
<evidence type="ECO:0000256" key="2">
    <source>
        <dbReference type="ARBA" id="ARBA00005262"/>
    </source>
</evidence>
<feature type="transmembrane region" description="Helical" evidence="8">
    <location>
        <begin position="172"/>
        <end position="197"/>
    </location>
</feature>
<evidence type="ECO:0000256" key="1">
    <source>
        <dbReference type="ARBA" id="ARBA00004651"/>
    </source>
</evidence>
<evidence type="ECO:0000313" key="10">
    <source>
        <dbReference type="Proteomes" id="UP000333828"/>
    </source>
</evidence>
<comment type="subcellular location">
    <subcellularLocation>
        <location evidence="1">Cell membrane</location>
        <topology evidence="1">Multi-pass membrane protein</topology>
    </subcellularLocation>
</comment>
<evidence type="ECO:0000256" key="5">
    <source>
        <dbReference type="ARBA" id="ARBA00022989"/>
    </source>
</evidence>
<reference evidence="9 10" key="1">
    <citation type="submission" date="2019-08" db="EMBL/GenBank/DDBJ databases">
        <authorList>
            <person name="Peeters C."/>
        </authorList>
    </citation>
    <scope>NUCLEOTIDE SEQUENCE [LARGE SCALE GENOMIC DNA]</scope>
    <source>
        <strain evidence="9 10">LMG 31115</strain>
    </source>
</reference>
<keyword evidence="5 8" id="KW-1133">Transmembrane helix</keyword>
<dbReference type="EMBL" id="CABPSI010000003">
    <property type="protein sequence ID" value="VVE23196.1"/>
    <property type="molecule type" value="Genomic_DNA"/>
</dbReference>
<feature type="region of interest" description="Disordered" evidence="7">
    <location>
        <begin position="1"/>
        <end position="31"/>
    </location>
</feature>
<sequence>MRIPAPSTKLAPPATRPPDPPISGTPDTPDTANTVVPSIRQLFFGFLGLGMTAFGGALPLARRMIVDRHRWLTSEEFTDLLGLCQFLPGGNIINLSVALGMRFHGWRGALASILGLIAAPSAVVIMLGMVYQHFQNDPHVKHLFAGLAAAAAGLLIQMAWKVSWPLRKSAVLAGVAAACFIMIAVLRVPLVLTMLIMTPLSIYATWRVSQ</sequence>
<keyword evidence="3" id="KW-1003">Cell membrane</keyword>
<accession>A0A5E4WJF9</accession>
<dbReference type="InterPro" id="IPR052518">
    <property type="entry name" value="CHR_Transporter"/>
</dbReference>
<keyword evidence="10" id="KW-1185">Reference proteome</keyword>